<dbReference type="PANTHER" id="PTHR46832:SF1">
    <property type="entry name" value="5'-METHYLTHIOADENOSINE_S-ADENOSYLHOMOCYSTEINE NUCLEOSIDASE"/>
    <property type="match status" value="1"/>
</dbReference>
<dbReference type="GO" id="GO:0008782">
    <property type="term" value="F:adenosylhomocysteine nucleosidase activity"/>
    <property type="evidence" value="ECO:0007669"/>
    <property type="project" value="UniProtKB-EC"/>
</dbReference>
<evidence type="ECO:0000256" key="5">
    <source>
        <dbReference type="ARBA" id="ARBA00023167"/>
    </source>
</evidence>
<sequence length="245" mass="26104">MTNITALLGAFGEEVKLIEDSLDHADVVELHGHRFVTGMLGQQRVVVTLTGIGKTNAAMATGLVMAHFRPSRVIFTGIAGGVNPALQPGDLVIGGDVGYHDVRSVTLTMEPTRQTMHPVTYALNPLYFPADPTLLALAQQAAQVIDFDTVPGKKRPPSVHVGRILTGDEFIHSASRATALRDEYGADAIEMEGAAVAQVCHQMGIPCLVIRSLSDNADSHAVIDLLAFLSTAARNSARLVKAMME</sequence>
<dbReference type="GO" id="GO:0019509">
    <property type="term" value="P:L-methionine salvage from methylthioadenosine"/>
    <property type="evidence" value="ECO:0007669"/>
    <property type="project" value="InterPro"/>
</dbReference>
<organism evidence="7 8">
    <name type="scientific">Fibrella rubiginis</name>
    <dbReference type="NCBI Taxonomy" id="2817060"/>
    <lineage>
        <taxon>Bacteria</taxon>
        <taxon>Pseudomonadati</taxon>
        <taxon>Bacteroidota</taxon>
        <taxon>Cytophagia</taxon>
        <taxon>Cytophagales</taxon>
        <taxon>Spirosomataceae</taxon>
        <taxon>Fibrella</taxon>
    </lineage>
</organism>
<dbReference type="EMBL" id="JAFMYV010000002">
    <property type="protein sequence ID" value="MBO0935931.1"/>
    <property type="molecule type" value="Genomic_DNA"/>
</dbReference>
<keyword evidence="8" id="KW-1185">Reference proteome</keyword>
<keyword evidence="7" id="KW-0326">Glycosidase</keyword>
<gene>
    <name evidence="7" type="ORF">J2I47_05165</name>
</gene>
<accession>A0A939GFT6</accession>
<evidence type="ECO:0000313" key="8">
    <source>
        <dbReference type="Proteomes" id="UP000664034"/>
    </source>
</evidence>
<evidence type="ECO:0000313" key="7">
    <source>
        <dbReference type="EMBL" id="MBO0935931.1"/>
    </source>
</evidence>
<dbReference type="CDD" id="cd09008">
    <property type="entry name" value="MTAN"/>
    <property type="match status" value="1"/>
</dbReference>
<dbReference type="NCBIfam" id="TIGR01704">
    <property type="entry name" value="MTA_SAH-Nsdase"/>
    <property type="match status" value="1"/>
</dbReference>
<reference evidence="7" key="1">
    <citation type="submission" date="2021-03" db="EMBL/GenBank/DDBJ databases">
        <title>Fibrella sp. HMF5335 genome sequencing and assembly.</title>
        <authorList>
            <person name="Kang H."/>
            <person name="Kim H."/>
            <person name="Bae S."/>
            <person name="Joh K."/>
        </authorList>
    </citation>
    <scope>NUCLEOTIDE SEQUENCE</scope>
    <source>
        <strain evidence="7">HMF5335</strain>
    </source>
</reference>
<evidence type="ECO:0000259" key="6">
    <source>
        <dbReference type="Pfam" id="PF01048"/>
    </source>
</evidence>
<feature type="domain" description="Nucleoside phosphorylase" evidence="6">
    <location>
        <begin position="6"/>
        <end position="244"/>
    </location>
</feature>
<dbReference type="GO" id="GO:0008930">
    <property type="term" value="F:methylthioadenosine nucleosidase activity"/>
    <property type="evidence" value="ECO:0007669"/>
    <property type="project" value="InterPro"/>
</dbReference>
<dbReference type="NCBIfam" id="NF004079">
    <property type="entry name" value="PRK05584.1"/>
    <property type="match status" value="1"/>
</dbReference>
<protein>
    <recommendedName>
        <fullName evidence="2">adenosylhomocysteine nucleosidase</fullName>
        <ecNumber evidence="2">3.2.2.9</ecNumber>
    </recommendedName>
</protein>
<dbReference type="GO" id="GO:0019284">
    <property type="term" value="P:L-methionine salvage from S-adenosylmethionine"/>
    <property type="evidence" value="ECO:0007669"/>
    <property type="project" value="TreeGrafter"/>
</dbReference>
<comment type="pathway">
    <text evidence="1">Amino-acid biosynthesis; L-methionine biosynthesis via salvage pathway; S-methyl-5-thio-alpha-D-ribose 1-phosphate from S-methyl-5'-thioadenosine (hydrolase route): step 1/2.</text>
</comment>
<dbReference type="InterPro" id="IPR000845">
    <property type="entry name" value="Nucleoside_phosphorylase_d"/>
</dbReference>
<keyword evidence="4 7" id="KW-0378">Hydrolase</keyword>
<dbReference type="SUPFAM" id="SSF53167">
    <property type="entry name" value="Purine and uridine phosphorylases"/>
    <property type="match status" value="1"/>
</dbReference>
<keyword evidence="3" id="KW-0028">Amino-acid biosynthesis</keyword>
<dbReference type="InterPro" id="IPR010049">
    <property type="entry name" value="MTA_SAH_Nsdase"/>
</dbReference>
<proteinExistence type="predicted"/>
<dbReference type="AlphaFoldDB" id="A0A939GFT6"/>
<dbReference type="EC" id="3.2.2.9" evidence="2"/>
<dbReference type="GO" id="GO:0005829">
    <property type="term" value="C:cytosol"/>
    <property type="evidence" value="ECO:0007669"/>
    <property type="project" value="TreeGrafter"/>
</dbReference>
<evidence type="ECO:0000256" key="4">
    <source>
        <dbReference type="ARBA" id="ARBA00022801"/>
    </source>
</evidence>
<dbReference type="Gene3D" id="3.40.50.1580">
    <property type="entry name" value="Nucleoside phosphorylase domain"/>
    <property type="match status" value="1"/>
</dbReference>
<comment type="caution">
    <text evidence="7">The sequence shown here is derived from an EMBL/GenBank/DDBJ whole genome shotgun (WGS) entry which is preliminary data.</text>
</comment>
<evidence type="ECO:0000256" key="3">
    <source>
        <dbReference type="ARBA" id="ARBA00022605"/>
    </source>
</evidence>
<evidence type="ECO:0000256" key="1">
    <source>
        <dbReference type="ARBA" id="ARBA00004945"/>
    </source>
</evidence>
<dbReference type="Pfam" id="PF01048">
    <property type="entry name" value="PNP_UDP_1"/>
    <property type="match status" value="1"/>
</dbReference>
<dbReference type="GO" id="GO:0009164">
    <property type="term" value="P:nucleoside catabolic process"/>
    <property type="evidence" value="ECO:0007669"/>
    <property type="project" value="InterPro"/>
</dbReference>
<keyword evidence="5" id="KW-0486">Methionine biosynthesis</keyword>
<name>A0A939GFT6_9BACT</name>
<dbReference type="RefSeq" id="WP_207363486.1">
    <property type="nucleotide sequence ID" value="NZ_JAFMYV010000002.1"/>
</dbReference>
<dbReference type="InterPro" id="IPR035994">
    <property type="entry name" value="Nucleoside_phosphorylase_sf"/>
</dbReference>
<evidence type="ECO:0000256" key="2">
    <source>
        <dbReference type="ARBA" id="ARBA00011974"/>
    </source>
</evidence>
<dbReference type="PANTHER" id="PTHR46832">
    <property type="entry name" value="5'-METHYLTHIOADENOSINE/S-ADENOSYLHOMOCYSTEINE NUCLEOSIDASE"/>
    <property type="match status" value="1"/>
</dbReference>
<dbReference type="Proteomes" id="UP000664034">
    <property type="component" value="Unassembled WGS sequence"/>
</dbReference>